<reference evidence="1 2" key="1">
    <citation type="submission" date="2018-06" db="EMBL/GenBank/DDBJ databases">
        <title>Genomic Encyclopedia of Archaeal and Bacterial Type Strains, Phase II (KMG-II): from individual species to whole genera.</title>
        <authorList>
            <person name="Goeker M."/>
        </authorList>
    </citation>
    <scope>NUCLEOTIDE SEQUENCE [LARGE SCALE GENOMIC DNA]</scope>
    <source>
        <strain evidence="1 2">DSM 25663</strain>
    </source>
</reference>
<gene>
    <name evidence="1" type="ORF">CLV55_10119</name>
</gene>
<dbReference type="AlphaFoldDB" id="A0A328YPP1"/>
<accession>A0A328YPP1</accession>
<evidence type="ECO:0000313" key="2">
    <source>
        <dbReference type="Proteomes" id="UP000248840"/>
    </source>
</evidence>
<name>A0A328YPP1_9FLAO</name>
<comment type="caution">
    <text evidence="1">The sequence shown here is derived from an EMBL/GenBank/DDBJ whole genome shotgun (WGS) entry which is preliminary data.</text>
</comment>
<dbReference type="OrthoDB" id="9808687at2"/>
<protein>
    <recommendedName>
        <fullName evidence="3">Acetyltransferase (GNAT) family protein</fullName>
    </recommendedName>
</protein>
<dbReference type="EMBL" id="QLSZ01000001">
    <property type="protein sequence ID" value="RAR75324.1"/>
    <property type="molecule type" value="Genomic_DNA"/>
</dbReference>
<dbReference type="Proteomes" id="UP000248840">
    <property type="component" value="Unassembled WGS sequence"/>
</dbReference>
<dbReference type="SUPFAM" id="SSF55729">
    <property type="entry name" value="Acyl-CoA N-acyltransferases (Nat)"/>
    <property type="match status" value="1"/>
</dbReference>
<evidence type="ECO:0000313" key="1">
    <source>
        <dbReference type="EMBL" id="RAR75324.1"/>
    </source>
</evidence>
<dbReference type="Gene3D" id="3.40.630.30">
    <property type="match status" value="1"/>
</dbReference>
<organism evidence="1 2">
    <name type="scientific">Flavobacterium aciduliphilum</name>
    <dbReference type="NCBI Taxonomy" id="1101402"/>
    <lineage>
        <taxon>Bacteria</taxon>
        <taxon>Pseudomonadati</taxon>
        <taxon>Bacteroidota</taxon>
        <taxon>Flavobacteriia</taxon>
        <taxon>Flavobacteriales</taxon>
        <taxon>Flavobacteriaceae</taxon>
        <taxon>Flavobacterium</taxon>
    </lineage>
</organism>
<keyword evidence="2" id="KW-1185">Reference proteome</keyword>
<sequence>MKRYQIHTYNPQKKAAWDTFVSTSKNATFLFYRDYMDYHKDRFEDFSLMIYDNTTLVALIPANRVREVVYSHQGLSYGGILLQDTIRLLDYVSLFKEVMLFFEQEQIRMFQIKLLPRIYHKLLSDEIEYVAFLMKASLWRSDVYLTLDGRQDYNPNRNRKRTLKVASAMAIDVREDDNYDGFWNHILIPNLQERFGVDPVHTATEIKQLATHFPEHIKLFNAYQNDKLKAGVVLFISDNVAHFQYSSGGTDRKDTAALDILFDAVIKKYHTKNYVSFGSSSENNGKTLNEGLAYWKESFGAQTTVQQFIEFDVTHHHQLDALLS</sequence>
<proteinExistence type="predicted"/>
<evidence type="ECO:0008006" key="3">
    <source>
        <dbReference type="Google" id="ProtNLM"/>
    </source>
</evidence>
<dbReference type="RefSeq" id="WP_146739512.1">
    <property type="nucleotide sequence ID" value="NZ_QLSZ01000001.1"/>
</dbReference>
<dbReference type="InterPro" id="IPR016181">
    <property type="entry name" value="Acyl_CoA_acyltransferase"/>
</dbReference>